<name>A0AAW6U1T2_9BACT</name>
<dbReference type="InterPro" id="IPR008978">
    <property type="entry name" value="HSP20-like_chaperone"/>
</dbReference>
<proteinExistence type="inferred from homology"/>
<evidence type="ECO:0000259" key="4">
    <source>
        <dbReference type="PROSITE" id="PS01031"/>
    </source>
</evidence>
<dbReference type="PROSITE" id="PS01031">
    <property type="entry name" value="SHSP"/>
    <property type="match status" value="1"/>
</dbReference>
<gene>
    <name evidence="5" type="ORF">QJ522_13515</name>
</gene>
<comment type="similarity">
    <text evidence="1 2">Belongs to the small heat shock protein (HSP20) family.</text>
</comment>
<dbReference type="InterPro" id="IPR002068">
    <property type="entry name" value="A-crystallin/Hsp20_dom"/>
</dbReference>
<dbReference type="CDD" id="cd06464">
    <property type="entry name" value="ACD_sHsps-like"/>
    <property type="match status" value="1"/>
</dbReference>
<organism evidence="5 6">
    <name type="scientific">Anaerobaca lacustris</name>
    <dbReference type="NCBI Taxonomy" id="3044600"/>
    <lineage>
        <taxon>Bacteria</taxon>
        <taxon>Pseudomonadati</taxon>
        <taxon>Planctomycetota</taxon>
        <taxon>Phycisphaerae</taxon>
        <taxon>Sedimentisphaerales</taxon>
        <taxon>Anaerobacaceae</taxon>
        <taxon>Anaerobaca</taxon>
    </lineage>
</organism>
<feature type="region of interest" description="Disordered" evidence="3">
    <location>
        <begin position="1"/>
        <end position="25"/>
    </location>
</feature>
<keyword evidence="6" id="KW-1185">Reference proteome</keyword>
<dbReference type="Proteomes" id="UP001431776">
    <property type="component" value="Unassembled WGS sequence"/>
</dbReference>
<sequence length="131" mass="14738">MARNQQEITRPQQAAVTRREEQTQQYFVPPVDISETPDGLVLRYDMPGVKKDNADITVDKGTLTVTGKVEPEESGTPAYRETRIGDYRREFTLPNDVDAGHISAEMNAGVLTVRINKPEEAKPKRIRITGR</sequence>
<accession>A0AAW6U1T2</accession>
<dbReference type="Pfam" id="PF00011">
    <property type="entry name" value="HSP20"/>
    <property type="match status" value="1"/>
</dbReference>
<dbReference type="Gene3D" id="2.60.40.790">
    <property type="match status" value="1"/>
</dbReference>
<dbReference type="RefSeq" id="WP_349245480.1">
    <property type="nucleotide sequence ID" value="NZ_JASCXX010000016.1"/>
</dbReference>
<protein>
    <submittedName>
        <fullName evidence="5">Hsp20/alpha crystallin family protein</fullName>
    </submittedName>
</protein>
<dbReference type="EMBL" id="JASCXX010000016">
    <property type="protein sequence ID" value="MDI6450071.1"/>
    <property type="molecule type" value="Genomic_DNA"/>
</dbReference>
<comment type="caution">
    <text evidence="5">The sequence shown here is derived from an EMBL/GenBank/DDBJ whole genome shotgun (WGS) entry which is preliminary data.</text>
</comment>
<dbReference type="PANTHER" id="PTHR11527">
    <property type="entry name" value="HEAT-SHOCK PROTEIN 20 FAMILY MEMBER"/>
    <property type="match status" value="1"/>
</dbReference>
<dbReference type="AlphaFoldDB" id="A0AAW6U1T2"/>
<dbReference type="InterPro" id="IPR031107">
    <property type="entry name" value="Small_HSP"/>
</dbReference>
<evidence type="ECO:0000256" key="3">
    <source>
        <dbReference type="SAM" id="MobiDB-lite"/>
    </source>
</evidence>
<evidence type="ECO:0000313" key="5">
    <source>
        <dbReference type="EMBL" id="MDI6450071.1"/>
    </source>
</evidence>
<feature type="compositionally biased region" description="Polar residues" evidence="3">
    <location>
        <begin position="1"/>
        <end position="15"/>
    </location>
</feature>
<evidence type="ECO:0000313" key="6">
    <source>
        <dbReference type="Proteomes" id="UP001431776"/>
    </source>
</evidence>
<evidence type="ECO:0000256" key="1">
    <source>
        <dbReference type="PROSITE-ProRule" id="PRU00285"/>
    </source>
</evidence>
<feature type="domain" description="SHSP" evidence="4">
    <location>
        <begin position="22"/>
        <end position="131"/>
    </location>
</feature>
<dbReference type="SUPFAM" id="SSF49764">
    <property type="entry name" value="HSP20-like chaperones"/>
    <property type="match status" value="1"/>
</dbReference>
<evidence type="ECO:0000256" key="2">
    <source>
        <dbReference type="RuleBase" id="RU003616"/>
    </source>
</evidence>
<reference evidence="5" key="1">
    <citation type="submission" date="2023-05" db="EMBL/GenBank/DDBJ databases">
        <title>Anaerotaeda fermentans gen. nov., sp. nov., a novel anaerobic planctomycete of the new family within the order Sedimentisphaerales isolated from Taman Peninsula, Russia.</title>
        <authorList>
            <person name="Khomyakova M.A."/>
            <person name="Merkel A.Y."/>
            <person name="Slobodkin A.I."/>
        </authorList>
    </citation>
    <scope>NUCLEOTIDE SEQUENCE</scope>
    <source>
        <strain evidence="5">M17dextr</strain>
    </source>
</reference>